<dbReference type="Proteomes" id="UP001152519">
    <property type="component" value="Unassembled WGS sequence"/>
</dbReference>
<dbReference type="EMBL" id="CAJSLV010000043">
    <property type="protein sequence ID" value="CAG6392116.1"/>
    <property type="molecule type" value="Genomic_DNA"/>
</dbReference>
<evidence type="ECO:0000256" key="1">
    <source>
        <dbReference type="SAM" id="MobiDB-lite"/>
    </source>
</evidence>
<sequence>MLSVLGLAVVTGPPARAATPFPADVFAPHSEAYAGDAAYTLYDDITTSCPGRDGAVPRAGAASHPPRPRCRSGPNKESPDHGLPLPPASDRHRSGRHCRPQRRHRLPAHRGRVRPRPGSRDHGGLRHRAAPAADGPDRRSLRATRHRHLLQWRPDPRHGLP</sequence>
<evidence type="ECO:0000256" key="2">
    <source>
        <dbReference type="SAM" id="SignalP"/>
    </source>
</evidence>
<feature type="signal peptide" evidence="2">
    <location>
        <begin position="1"/>
        <end position="17"/>
    </location>
</feature>
<feature type="chain" id="PRO_5040979759" evidence="2">
    <location>
        <begin position="18"/>
        <end position="161"/>
    </location>
</feature>
<feature type="region of interest" description="Disordered" evidence="1">
    <location>
        <begin position="51"/>
        <end position="161"/>
    </location>
</feature>
<keyword evidence="4" id="KW-1185">Reference proteome</keyword>
<organism evidence="3 4">
    <name type="scientific">Actinacidiphila cocklensis</name>
    <dbReference type="NCBI Taxonomy" id="887465"/>
    <lineage>
        <taxon>Bacteria</taxon>
        <taxon>Bacillati</taxon>
        <taxon>Actinomycetota</taxon>
        <taxon>Actinomycetes</taxon>
        <taxon>Kitasatosporales</taxon>
        <taxon>Streptomycetaceae</taxon>
        <taxon>Actinacidiphila</taxon>
    </lineage>
</organism>
<evidence type="ECO:0000313" key="4">
    <source>
        <dbReference type="Proteomes" id="UP001152519"/>
    </source>
</evidence>
<protein>
    <submittedName>
        <fullName evidence="3">Uncharacterized protein</fullName>
    </submittedName>
</protein>
<dbReference type="AlphaFoldDB" id="A0A9W4DIQ9"/>
<name>A0A9W4DIQ9_9ACTN</name>
<feature type="compositionally biased region" description="Basic residues" evidence="1">
    <location>
        <begin position="141"/>
        <end position="150"/>
    </location>
</feature>
<feature type="compositionally biased region" description="Basic residues" evidence="1">
    <location>
        <begin position="93"/>
        <end position="117"/>
    </location>
</feature>
<evidence type="ECO:0000313" key="3">
    <source>
        <dbReference type="EMBL" id="CAG6392116.1"/>
    </source>
</evidence>
<keyword evidence="2" id="KW-0732">Signal</keyword>
<proteinExistence type="predicted"/>
<reference evidence="3" key="1">
    <citation type="submission" date="2021-05" db="EMBL/GenBank/DDBJ databases">
        <authorList>
            <person name="Arsene-Ploetze F."/>
        </authorList>
    </citation>
    <scope>NUCLEOTIDE SEQUENCE</scope>
    <source>
        <strain evidence="3">DSM 42138</strain>
    </source>
</reference>
<gene>
    <name evidence="3" type="ORF">SCOCK_150088</name>
</gene>
<comment type="caution">
    <text evidence="3">The sequence shown here is derived from an EMBL/GenBank/DDBJ whole genome shotgun (WGS) entry which is preliminary data.</text>
</comment>
<accession>A0A9W4DIQ9</accession>